<protein>
    <submittedName>
        <fullName evidence="1">Uncharacterized protein</fullName>
    </submittedName>
</protein>
<evidence type="ECO:0000313" key="1">
    <source>
        <dbReference type="EMBL" id="EJX06325.1"/>
    </source>
</evidence>
<dbReference type="AlphaFoldDB" id="J9GZF9"/>
<feature type="non-terminal residue" evidence="1">
    <location>
        <position position="1"/>
    </location>
</feature>
<name>J9GZF9_9ZZZZ</name>
<dbReference type="EMBL" id="AMCI01001196">
    <property type="protein sequence ID" value="EJX06325.1"/>
    <property type="molecule type" value="Genomic_DNA"/>
</dbReference>
<organism evidence="1">
    <name type="scientific">gut metagenome</name>
    <dbReference type="NCBI Taxonomy" id="749906"/>
    <lineage>
        <taxon>unclassified sequences</taxon>
        <taxon>metagenomes</taxon>
        <taxon>organismal metagenomes</taxon>
    </lineage>
</organism>
<reference evidence="1" key="1">
    <citation type="journal article" date="2012" name="PLoS ONE">
        <title>Gene sets for utilization of primary and secondary nutrition supplies in the distal gut of endangered iberian lynx.</title>
        <authorList>
            <person name="Alcaide M."/>
            <person name="Messina E."/>
            <person name="Richter M."/>
            <person name="Bargiela R."/>
            <person name="Peplies J."/>
            <person name="Huws S.A."/>
            <person name="Newbold C.J."/>
            <person name="Golyshin P.N."/>
            <person name="Simon M.A."/>
            <person name="Lopez G."/>
            <person name="Yakimov M.M."/>
            <person name="Ferrer M."/>
        </authorList>
    </citation>
    <scope>NUCLEOTIDE SEQUENCE</scope>
</reference>
<comment type="caution">
    <text evidence="1">The sequence shown here is derived from an EMBL/GenBank/DDBJ whole genome shotgun (WGS) entry which is preliminary data.</text>
</comment>
<sequence>YLEVRGEVIMHREDFSTSIADRSN</sequence>
<proteinExistence type="predicted"/>
<accession>J9GZF9</accession>
<gene>
    <name evidence="1" type="ORF">EVA_05565</name>
</gene>